<dbReference type="PROSITE" id="PS00233">
    <property type="entry name" value="CHIT_BIND_RR_1"/>
    <property type="match status" value="1"/>
</dbReference>
<evidence type="ECO:0000256" key="1">
    <source>
        <dbReference type="ARBA" id="ARBA00022460"/>
    </source>
</evidence>
<keyword evidence="5" id="KW-1185">Reference proteome</keyword>
<dbReference type="PANTHER" id="PTHR12236:SF79">
    <property type="entry name" value="CUTICULAR PROTEIN 50CB-RELATED"/>
    <property type="match status" value="1"/>
</dbReference>
<dbReference type="GO" id="GO:0031012">
    <property type="term" value="C:extracellular matrix"/>
    <property type="evidence" value="ECO:0007669"/>
    <property type="project" value="TreeGrafter"/>
</dbReference>
<proteinExistence type="predicted"/>
<dbReference type="AlphaFoldDB" id="A0AAV2QM06"/>
<evidence type="ECO:0000256" key="2">
    <source>
        <dbReference type="PROSITE-ProRule" id="PRU00497"/>
    </source>
</evidence>
<comment type="caution">
    <text evidence="4">The sequence shown here is derived from an EMBL/GenBank/DDBJ whole genome shotgun (WGS) entry which is preliminary data.</text>
</comment>
<dbReference type="InterPro" id="IPR000618">
    <property type="entry name" value="Insect_cuticle"/>
</dbReference>
<gene>
    <name evidence="4" type="ORF">MNOR_LOCUS14352</name>
</gene>
<dbReference type="EMBL" id="CAXKWB010008559">
    <property type="protein sequence ID" value="CAL4091481.1"/>
    <property type="molecule type" value="Genomic_DNA"/>
</dbReference>
<feature type="chain" id="PRO_5043864464" description="Cuticle protein 8" evidence="3">
    <location>
        <begin position="18"/>
        <end position="130"/>
    </location>
</feature>
<dbReference type="Proteomes" id="UP001497623">
    <property type="component" value="Unassembled WGS sequence"/>
</dbReference>
<sequence length="130" mass="14284">MTIKPCTLLVLAAVCAARPSPDHAPPHHAPAHHVPHHAPVYKAEPRPYSFSYAVADKYHGVDFGQTEHSDGKSVKGSYNVALPDGRKQTVKYDADHYKGYTADVSYYGEAQYPHASPYKPHAAPHAPTYH</sequence>
<reference evidence="4 5" key="1">
    <citation type="submission" date="2024-05" db="EMBL/GenBank/DDBJ databases">
        <authorList>
            <person name="Wallberg A."/>
        </authorList>
    </citation>
    <scope>NUCLEOTIDE SEQUENCE [LARGE SCALE GENOMIC DNA]</scope>
</reference>
<keyword evidence="1 2" id="KW-0193">Cuticle</keyword>
<feature type="signal peptide" evidence="3">
    <location>
        <begin position="1"/>
        <end position="17"/>
    </location>
</feature>
<keyword evidence="3" id="KW-0732">Signal</keyword>
<evidence type="ECO:0000313" key="4">
    <source>
        <dbReference type="EMBL" id="CAL4091481.1"/>
    </source>
</evidence>
<dbReference type="InterPro" id="IPR031311">
    <property type="entry name" value="CHIT_BIND_RR_consensus"/>
</dbReference>
<protein>
    <recommendedName>
        <fullName evidence="6">Cuticle protein 8</fullName>
    </recommendedName>
</protein>
<evidence type="ECO:0000313" key="5">
    <source>
        <dbReference type="Proteomes" id="UP001497623"/>
    </source>
</evidence>
<dbReference type="Pfam" id="PF00379">
    <property type="entry name" value="Chitin_bind_4"/>
    <property type="match status" value="1"/>
</dbReference>
<organism evidence="4 5">
    <name type="scientific">Meganyctiphanes norvegica</name>
    <name type="common">Northern krill</name>
    <name type="synonym">Thysanopoda norvegica</name>
    <dbReference type="NCBI Taxonomy" id="48144"/>
    <lineage>
        <taxon>Eukaryota</taxon>
        <taxon>Metazoa</taxon>
        <taxon>Ecdysozoa</taxon>
        <taxon>Arthropoda</taxon>
        <taxon>Crustacea</taxon>
        <taxon>Multicrustacea</taxon>
        <taxon>Malacostraca</taxon>
        <taxon>Eumalacostraca</taxon>
        <taxon>Eucarida</taxon>
        <taxon>Euphausiacea</taxon>
        <taxon>Euphausiidae</taxon>
        <taxon>Meganyctiphanes</taxon>
    </lineage>
</organism>
<accession>A0AAV2QM06</accession>
<evidence type="ECO:0000256" key="3">
    <source>
        <dbReference type="SAM" id="SignalP"/>
    </source>
</evidence>
<evidence type="ECO:0008006" key="6">
    <source>
        <dbReference type="Google" id="ProtNLM"/>
    </source>
</evidence>
<dbReference type="PRINTS" id="PR00947">
    <property type="entry name" value="CUTICLE"/>
</dbReference>
<dbReference type="PANTHER" id="PTHR12236">
    <property type="entry name" value="STRUCTURAL CONTITUENT OF CUTICLE"/>
    <property type="match status" value="1"/>
</dbReference>
<dbReference type="GO" id="GO:0005615">
    <property type="term" value="C:extracellular space"/>
    <property type="evidence" value="ECO:0007669"/>
    <property type="project" value="TreeGrafter"/>
</dbReference>
<name>A0AAV2QM06_MEGNR</name>
<dbReference type="PROSITE" id="PS51155">
    <property type="entry name" value="CHIT_BIND_RR_2"/>
    <property type="match status" value="1"/>
</dbReference>
<dbReference type="InterPro" id="IPR051217">
    <property type="entry name" value="Insect_Cuticle_Struc_Prot"/>
</dbReference>
<dbReference type="GO" id="GO:0042302">
    <property type="term" value="F:structural constituent of cuticle"/>
    <property type="evidence" value="ECO:0007669"/>
    <property type="project" value="UniProtKB-UniRule"/>
</dbReference>